<sequence length="113" mass="12428">MKALAIVAISASMMWAAININTASKNELMELPGIGESKAEAIISYRQKSKFNSIDEIKNVSGIGDKIYENIKIDLITSGATDTTNLKSLNKENKKPTKKDNNKVNKDNNLTKK</sequence>
<dbReference type="NCBIfam" id="TIGR00426">
    <property type="entry name" value="competence protein ComEA helix-hairpin-helix repeat region"/>
    <property type="match status" value="1"/>
</dbReference>
<accession>A0A381DA60</accession>
<evidence type="ECO:0000256" key="1">
    <source>
        <dbReference type="SAM" id="MobiDB-lite"/>
    </source>
</evidence>
<dbReference type="AlphaFoldDB" id="A0A1X9ST48"/>
<keyword evidence="2" id="KW-0732">Signal</keyword>
<reference evidence="3 4" key="1">
    <citation type="journal article" date="2017" name="Genome Biol. Evol.">
        <title>Comparative Genomic Analysis Identifies a Campylobacter Clade Deficient in Selenium Metabolism.</title>
        <authorList>
            <person name="Miller W.G."/>
            <person name="Yee E."/>
            <person name="Lopes B.S."/>
            <person name="Chapman M.H."/>
            <person name="Huynh S."/>
            <person name="Bono J.L."/>
            <person name="Parker C.T."/>
            <person name="Strachan N.J.C."/>
            <person name="Forbes K.J."/>
        </authorList>
    </citation>
    <scope>NUCLEOTIDE SEQUENCE [LARGE SCALE GENOMIC DNA]</scope>
    <source>
        <strain evidence="3 4">NCTC 13003</strain>
    </source>
</reference>
<dbReference type="SUPFAM" id="SSF47781">
    <property type="entry name" value="RuvA domain 2-like"/>
    <property type="match status" value="1"/>
</dbReference>
<dbReference type="InterPro" id="IPR004509">
    <property type="entry name" value="Competence_ComEA_HhH"/>
</dbReference>
<dbReference type="GO" id="GO:0006281">
    <property type="term" value="P:DNA repair"/>
    <property type="evidence" value="ECO:0007669"/>
    <property type="project" value="InterPro"/>
</dbReference>
<dbReference type="GO" id="GO:0015628">
    <property type="term" value="P:protein secretion by the type II secretion system"/>
    <property type="evidence" value="ECO:0007669"/>
    <property type="project" value="TreeGrafter"/>
</dbReference>
<feature type="region of interest" description="Disordered" evidence="1">
    <location>
        <begin position="86"/>
        <end position="113"/>
    </location>
</feature>
<dbReference type="InterPro" id="IPR051675">
    <property type="entry name" value="Endo/Exo/Phosphatase_dom_1"/>
</dbReference>
<dbReference type="Gene3D" id="1.10.150.320">
    <property type="entry name" value="Photosystem II 12 kDa extrinsic protein"/>
    <property type="match status" value="1"/>
</dbReference>
<feature type="signal peptide" evidence="2">
    <location>
        <begin position="1"/>
        <end position="16"/>
    </location>
</feature>
<keyword evidence="4" id="KW-1185">Reference proteome</keyword>
<accession>A0A1X9ST48</accession>
<feature type="compositionally biased region" description="Basic and acidic residues" evidence="1">
    <location>
        <begin position="89"/>
        <end position="113"/>
    </location>
</feature>
<evidence type="ECO:0000313" key="4">
    <source>
        <dbReference type="Proteomes" id="UP000194309"/>
    </source>
</evidence>
<dbReference type="InterPro" id="IPR010994">
    <property type="entry name" value="RuvA_2-like"/>
</dbReference>
<gene>
    <name evidence="3" type="ORF">CIGN_1116</name>
</gene>
<dbReference type="GO" id="GO:0003677">
    <property type="term" value="F:DNA binding"/>
    <property type="evidence" value="ECO:0007669"/>
    <property type="project" value="InterPro"/>
</dbReference>
<evidence type="ECO:0000313" key="3">
    <source>
        <dbReference type="EMBL" id="ARQ99391.1"/>
    </source>
</evidence>
<dbReference type="Pfam" id="PF12836">
    <property type="entry name" value="HHH_3"/>
    <property type="match status" value="1"/>
</dbReference>
<dbReference type="PANTHER" id="PTHR21180:SF32">
    <property type="entry name" value="ENDONUCLEASE_EXONUCLEASE_PHOSPHATASE FAMILY DOMAIN-CONTAINING PROTEIN 1"/>
    <property type="match status" value="1"/>
</dbReference>
<organism evidence="3 4">
    <name type="scientific">Campylobacter devanensis</name>
    <dbReference type="NCBI Taxonomy" id="3161138"/>
    <lineage>
        <taxon>Bacteria</taxon>
        <taxon>Pseudomonadati</taxon>
        <taxon>Campylobacterota</taxon>
        <taxon>Epsilonproteobacteria</taxon>
        <taxon>Campylobacterales</taxon>
        <taxon>Campylobacteraceae</taxon>
        <taxon>Campylobacter</taxon>
    </lineage>
</organism>
<name>A0A1X9ST48_9BACT</name>
<dbReference type="STRING" id="1660064.CIGN_1116"/>
<protein>
    <submittedName>
        <fullName evidence="3">ComE family competence protein</fullName>
    </submittedName>
</protein>
<dbReference type="KEGG" id="cdev:CIGN_1116"/>
<dbReference type="GO" id="GO:0015627">
    <property type="term" value="C:type II protein secretion system complex"/>
    <property type="evidence" value="ECO:0007669"/>
    <property type="project" value="TreeGrafter"/>
</dbReference>
<dbReference type="EMBL" id="CP018788">
    <property type="protein sequence ID" value="ARQ99391.1"/>
    <property type="molecule type" value="Genomic_DNA"/>
</dbReference>
<feature type="chain" id="PRO_5043388632" evidence="2">
    <location>
        <begin position="17"/>
        <end position="113"/>
    </location>
</feature>
<evidence type="ECO:0000256" key="2">
    <source>
        <dbReference type="SAM" id="SignalP"/>
    </source>
</evidence>
<dbReference type="Proteomes" id="UP000194309">
    <property type="component" value="Chromosome"/>
</dbReference>
<dbReference type="InterPro" id="IPR003583">
    <property type="entry name" value="Hlx-hairpin-Hlx_DNA-bd_motif"/>
</dbReference>
<dbReference type="PANTHER" id="PTHR21180">
    <property type="entry name" value="ENDONUCLEASE/EXONUCLEASE/PHOSPHATASE FAMILY DOMAIN-CONTAINING PROTEIN 1"/>
    <property type="match status" value="1"/>
</dbReference>
<dbReference type="SMART" id="SM00278">
    <property type="entry name" value="HhH1"/>
    <property type="match status" value="2"/>
</dbReference>
<proteinExistence type="predicted"/>